<accession>A0ABQ2EZQ8</accession>
<proteinExistence type="predicted"/>
<dbReference type="EMBL" id="BMPP01000013">
    <property type="protein sequence ID" value="GGK33435.1"/>
    <property type="molecule type" value="Genomic_DNA"/>
</dbReference>
<sequence length="61" mass="7142">MVLRWLEDKVFHEALPAWGTHRKVHKGFAIPTSADDILLCGFRFKQRREQHADPSEPYVPL</sequence>
<dbReference type="RefSeq" id="WP_189010136.1">
    <property type="nucleotide sequence ID" value="NZ_BMPP01000013.1"/>
</dbReference>
<keyword evidence="2" id="KW-1185">Reference proteome</keyword>
<reference evidence="2" key="1">
    <citation type="journal article" date="2019" name="Int. J. Syst. Evol. Microbiol.">
        <title>The Global Catalogue of Microorganisms (GCM) 10K type strain sequencing project: providing services to taxonomists for standard genome sequencing and annotation.</title>
        <authorList>
            <consortium name="The Broad Institute Genomics Platform"/>
            <consortium name="The Broad Institute Genome Sequencing Center for Infectious Disease"/>
            <person name="Wu L."/>
            <person name="Ma J."/>
        </authorList>
    </citation>
    <scope>NUCLEOTIDE SEQUENCE [LARGE SCALE GENOMIC DNA]</scope>
    <source>
        <strain evidence="2">JCM 30331</strain>
    </source>
</reference>
<name>A0ABQ2EZQ8_9DEIO</name>
<evidence type="ECO:0000313" key="1">
    <source>
        <dbReference type="EMBL" id="GGK33435.1"/>
    </source>
</evidence>
<protein>
    <submittedName>
        <fullName evidence="1">Uncharacterized protein</fullName>
    </submittedName>
</protein>
<evidence type="ECO:0000313" key="2">
    <source>
        <dbReference type="Proteomes" id="UP000647587"/>
    </source>
</evidence>
<dbReference type="Proteomes" id="UP000647587">
    <property type="component" value="Unassembled WGS sequence"/>
</dbReference>
<organism evidence="1 2">
    <name type="scientific">Deinococcus malanensis</name>
    <dbReference type="NCBI Taxonomy" id="1706855"/>
    <lineage>
        <taxon>Bacteria</taxon>
        <taxon>Thermotogati</taxon>
        <taxon>Deinococcota</taxon>
        <taxon>Deinococci</taxon>
        <taxon>Deinococcales</taxon>
        <taxon>Deinococcaceae</taxon>
        <taxon>Deinococcus</taxon>
    </lineage>
</organism>
<gene>
    <name evidence="1" type="ORF">GCM10008955_29320</name>
</gene>
<comment type="caution">
    <text evidence="1">The sequence shown here is derived from an EMBL/GenBank/DDBJ whole genome shotgun (WGS) entry which is preliminary data.</text>
</comment>